<dbReference type="STRING" id="679197.HMPREF9336_00421"/>
<evidence type="ECO:0000313" key="3">
    <source>
        <dbReference type="EMBL" id="EFV14730.2"/>
    </source>
</evidence>
<feature type="signal peptide" evidence="2">
    <location>
        <begin position="1"/>
        <end position="18"/>
    </location>
</feature>
<dbReference type="PROSITE" id="PS51257">
    <property type="entry name" value="PROKAR_LIPOPROTEIN"/>
    <property type="match status" value="1"/>
</dbReference>
<evidence type="ECO:0000256" key="1">
    <source>
        <dbReference type="SAM" id="Coils"/>
    </source>
</evidence>
<feature type="chain" id="PRO_5039349928" description="Small secreted protein" evidence="2">
    <location>
        <begin position="19"/>
        <end position="168"/>
    </location>
</feature>
<accession>E5XLQ2</accession>
<dbReference type="AlphaFoldDB" id="E5XLQ2"/>
<evidence type="ECO:0000313" key="4">
    <source>
        <dbReference type="Proteomes" id="UP000004816"/>
    </source>
</evidence>
<keyword evidence="2" id="KW-0732">Signal</keyword>
<comment type="caution">
    <text evidence="3">The sequence shown here is derived from an EMBL/GenBank/DDBJ whole genome shotgun (WGS) entry which is preliminary data.</text>
</comment>
<name>E5XLQ2_SEGRC</name>
<evidence type="ECO:0000256" key="2">
    <source>
        <dbReference type="SAM" id="SignalP"/>
    </source>
</evidence>
<evidence type="ECO:0008006" key="5">
    <source>
        <dbReference type="Google" id="ProtNLM"/>
    </source>
</evidence>
<protein>
    <recommendedName>
        <fullName evidence="5">Small secreted protein</fullName>
    </recommendedName>
</protein>
<feature type="coiled-coil region" evidence="1">
    <location>
        <begin position="88"/>
        <end position="122"/>
    </location>
</feature>
<dbReference type="Proteomes" id="UP000004816">
    <property type="component" value="Unassembled WGS sequence"/>
</dbReference>
<gene>
    <name evidence="3" type="ORF">HMPREF9336_00421</name>
</gene>
<organism evidence="3 4">
    <name type="scientific">Segniliparus rugosus (strain ATCC BAA-974 / DSM 45345 / CCUG 50838 / CIP 108380 / JCM 13579 / CDC 945)</name>
    <dbReference type="NCBI Taxonomy" id="679197"/>
    <lineage>
        <taxon>Bacteria</taxon>
        <taxon>Bacillati</taxon>
        <taxon>Actinomycetota</taxon>
        <taxon>Actinomycetes</taxon>
        <taxon>Mycobacteriales</taxon>
        <taxon>Segniliparaceae</taxon>
        <taxon>Segniliparus</taxon>
    </lineage>
</organism>
<keyword evidence="1" id="KW-0175">Coiled coil</keyword>
<dbReference type="HOGENOM" id="CLU_1585354_0_0_11"/>
<sequence length="168" mass="17341">MVNMTRAAVALAVLSALAGCDRGGQAAPRQAATSAVAATPTSAGLSGPEAAQQACDVYKTQHKAATTAYEKFNKSVPQGASLDDPDAAAKAKEAADALDSAASALQSKLDQLSDKLNDGLKKNLSEFVRVVKKMVQDLRSHAPDSTLDDDADYYKGASNDARAVCGIK</sequence>
<dbReference type="RefSeq" id="WP_021030587.1">
    <property type="nucleotide sequence ID" value="NZ_KI391954.1"/>
</dbReference>
<dbReference type="EMBL" id="ACZI02000003">
    <property type="protein sequence ID" value="EFV14730.2"/>
    <property type="molecule type" value="Genomic_DNA"/>
</dbReference>
<keyword evidence="4" id="KW-1185">Reference proteome</keyword>
<proteinExistence type="predicted"/>
<reference evidence="3 4" key="1">
    <citation type="journal article" date="2011" name="Stand. Genomic Sci.">
        <title>High quality draft genome sequence of Segniliparus rugosus CDC 945(T)= (ATCC BAA-974(T)).</title>
        <authorList>
            <person name="Earl A.M."/>
            <person name="Desjardins C.A."/>
            <person name="Fitzgerald M.G."/>
            <person name="Arachchi H.M."/>
            <person name="Zeng Q."/>
            <person name="Mehta T."/>
            <person name="Griggs A."/>
            <person name="Birren B.W."/>
            <person name="Toney N.C."/>
            <person name="Carr J."/>
            <person name="Posey J."/>
            <person name="Butler W.R."/>
        </authorList>
    </citation>
    <scope>NUCLEOTIDE SEQUENCE [LARGE SCALE GENOMIC DNA]</scope>
    <source>
        <strain evidence="4">ATCC BAA-974 / DSM 45345 / CCUG 50838 / CIP 108380 / JCM 13579 / CDC 945</strain>
    </source>
</reference>